<dbReference type="GeneTree" id="ENSGT00940000156669"/>
<reference evidence="10" key="2">
    <citation type="submission" date="2025-08" db="UniProtKB">
        <authorList>
            <consortium name="Ensembl"/>
        </authorList>
    </citation>
    <scope>IDENTIFICATION</scope>
</reference>
<evidence type="ECO:0000256" key="7">
    <source>
        <dbReference type="ARBA" id="ARBA00023180"/>
    </source>
</evidence>
<dbReference type="AlphaFoldDB" id="A0AAY4CY79"/>
<sequence>MRPQWCHGTPVRMESASCADSRCLCRLWARLIFTVSCFSSRRTRPLTPAMHKGSVVLQVYHSDPFPLLPLDSRCVVTVMALPVPELWERFYTTKQFSTRSCPEKNGLEMCKKDWYPTYIEVTQDGDNVSVTFNLAPHNLEITQYFSTCYGAGRRNYVTVKPNFSVNQTHHRYHLANLVAATNYSCEIAADLVDAVRKRFRVWIQPTGDTPQDPEKTAVTVLLPVGLLLAAICIVSCVVFYQRKWRKLVEKKHLKPDILDEYCDKQEEPASVYITPRTTPPRLLIIYSDKDGPAHIAVVLQLAVFLQKHMAVQVSLDLWEALSMMEEGTFSWYSSRIQESDFILVICSAGLQKKHLESMRTSEDELEDNPDHHISSALVAMIGEELCHTKARGLDLSKYITAIFEYSREMDVPTVLGLASHYTLPRDFPLLFSHFHAMALHRPGSRLQVAHISEEDYTRLPAGAALSLAIQQARMGLGDTRTGTKGSSQTSGDT</sequence>
<evidence type="ECO:0000313" key="10">
    <source>
        <dbReference type="Ensembl" id="ENSDCDP00010038225.1"/>
    </source>
</evidence>
<evidence type="ECO:0000256" key="5">
    <source>
        <dbReference type="ARBA" id="ARBA00023136"/>
    </source>
</evidence>
<organism evidence="10 11">
    <name type="scientific">Denticeps clupeoides</name>
    <name type="common">denticle herring</name>
    <dbReference type="NCBI Taxonomy" id="299321"/>
    <lineage>
        <taxon>Eukaryota</taxon>
        <taxon>Metazoa</taxon>
        <taxon>Chordata</taxon>
        <taxon>Craniata</taxon>
        <taxon>Vertebrata</taxon>
        <taxon>Euteleostomi</taxon>
        <taxon>Actinopterygii</taxon>
        <taxon>Neopterygii</taxon>
        <taxon>Teleostei</taxon>
        <taxon>Clupei</taxon>
        <taxon>Clupeiformes</taxon>
        <taxon>Denticipitoidei</taxon>
        <taxon>Denticipitidae</taxon>
        <taxon>Denticeps</taxon>
    </lineage>
</organism>
<keyword evidence="5 8" id="KW-0472">Membrane</keyword>
<evidence type="ECO:0000256" key="8">
    <source>
        <dbReference type="SAM" id="Phobius"/>
    </source>
</evidence>
<dbReference type="GO" id="GO:0030368">
    <property type="term" value="F:interleukin-17 receptor activity"/>
    <property type="evidence" value="ECO:0007669"/>
    <property type="project" value="InterPro"/>
</dbReference>
<dbReference type="GO" id="GO:0016020">
    <property type="term" value="C:membrane"/>
    <property type="evidence" value="ECO:0007669"/>
    <property type="project" value="UniProtKB-SubCell"/>
</dbReference>
<keyword evidence="6" id="KW-0675">Receptor</keyword>
<protein>
    <recommendedName>
        <fullName evidence="9">SEFIR domain-containing protein</fullName>
    </recommendedName>
</protein>
<comment type="subcellular location">
    <subcellularLocation>
        <location evidence="1">Membrane</location>
        <topology evidence="1">Single-pass type I membrane protein</topology>
    </subcellularLocation>
</comment>
<dbReference type="Pfam" id="PF08357">
    <property type="entry name" value="SEFIR"/>
    <property type="match status" value="1"/>
</dbReference>
<dbReference type="PANTHER" id="PTHR15583:SF17">
    <property type="entry name" value="INTERLEUKIN-17 RECEPTOR D ISOFORM X1"/>
    <property type="match status" value="1"/>
</dbReference>
<dbReference type="PANTHER" id="PTHR15583">
    <property type="entry name" value="INTERLEUKIN-17 RECEPTOR"/>
    <property type="match status" value="1"/>
</dbReference>
<feature type="domain" description="SEFIR" evidence="9">
    <location>
        <begin position="279"/>
        <end position="432"/>
    </location>
</feature>
<dbReference type="Gene3D" id="3.40.50.11530">
    <property type="match status" value="1"/>
</dbReference>
<reference evidence="10" key="3">
    <citation type="submission" date="2025-09" db="UniProtKB">
        <authorList>
            <consortium name="Ensembl"/>
        </authorList>
    </citation>
    <scope>IDENTIFICATION</scope>
</reference>
<keyword evidence="2 8" id="KW-0812">Transmembrane</keyword>
<dbReference type="InterPro" id="IPR013568">
    <property type="entry name" value="SEFIR_dom"/>
</dbReference>
<dbReference type="InterPro" id="IPR039465">
    <property type="entry name" value="IL-17_rcpt-like"/>
</dbReference>
<feature type="transmembrane region" description="Helical" evidence="8">
    <location>
        <begin position="220"/>
        <end position="240"/>
    </location>
</feature>
<dbReference type="PROSITE" id="PS51534">
    <property type="entry name" value="SEFIR"/>
    <property type="match status" value="1"/>
</dbReference>
<evidence type="ECO:0000256" key="1">
    <source>
        <dbReference type="ARBA" id="ARBA00004479"/>
    </source>
</evidence>
<dbReference type="Ensembl" id="ENSDCDT00010047831.1">
    <property type="protein sequence ID" value="ENSDCDP00010038225.1"/>
    <property type="gene ID" value="ENSDCDG00010024755.1"/>
</dbReference>
<gene>
    <name evidence="10" type="primary">si:ch211-207e14.4</name>
</gene>
<evidence type="ECO:0000256" key="6">
    <source>
        <dbReference type="ARBA" id="ARBA00023170"/>
    </source>
</evidence>
<evidence type="ECO:0000256" key="2">
    <source>
        <dbReference type="ARBA" id="ARBA00022692"/>
    </source>
</evidence>
<evidence type="ECO:0000313" key="11">
    <source>
        <dbReference type="Proteomes" id="UP000694580"/>
    </source>
</evidence>
<name>A0AAY4CY79_9TELE</name>
<evidence type="ECO:0000259" key="9">
    <source>
        <dbReference type="PROSITE" id="PS51534"/>
    </source>
</evidence>
<dbReference type="Proteomes" id="UP000694580">
    <property type="component" value="Chromosome 10"/>
</dbReference>
<evidence type="ECO:0000256" key="4">
    <source>
        <dbReference type="ARBA" id="ARBA00022989"/>
    </source>
</evidence>
<keyword evidence="3" id="KW-0732">Signal</keyword>
<keyword evidence="4 8" id="KW-1133">Transmembrane helix</keyword>
<keyword evidence="7" id="KW-0325">Glycoprotein</keyword>
<accession>A0AAY4CY79</accession>
<evidence type="ECO:0000256" key="3">
    <source>
        <dbReference type="ARBA" id="ARBA00022729"/>
    </source>
</evidence>
<reference evidence="10 11" key="1">
    <citation type="submission" date="2020-06" db="EMBL/GenBank/DDBJ databases">
        <authorList>
            <consortium name="Wellcome Sanger Institute Data Sharing"/>
        </authorList>
    </citation>
    <scope>NUCLEOTIDE SEQUENCE [LARGE SCALE GENOMIC DNA]</scope>
</reference>
<keyword evidence="11" id="KW-1185">Reference proteome</keyword>
<proteinExistence type="predicted"/>